<evidence type="ECO:0000313" key="2">
    <source>
        <dbReference type="EMBL" id="CAA9394143.1"/>
    </source>
</evidence>
<protein>
    <submittedName>
        <fullName evidence="2">Uncharacterized protein</fullName>
    </submittedName>
</protein>
<accession>A0A6J4NQ20</accession>
<dbReference type="EMBL" id="CADCUZ010000012">
    <property type="protein sequence ID" value="CAA9394143.1"/>
    <property type="molecule type" value="Genomic_DNA"/>
</dbReference>
<feature type="non-terminal residue" evidence="2">
    <location>
        <position position="140"/>
    </location>
</feature>
<feature type="non-terminal residue" evidence="2">
    <location>
        <position position="1"/>
    </location>
</feature>
<reference evidence="2" key="1">
    <citation type="submission" date="2020-02" db="EMBL/GenBank/DDBJ databases">
        <authorList>
            <person name="Meier V. D."/>
        </authorList>
    </citation>
    <scope>NUCLEOTIDE SEQUENCE</scope>
    <source>
        <strain evidence="2">AVDCRST_MAG55</strain>
    </source>
</reference>
<feature type="compositionally biased region" description="Basic residues" evidence="1">
    <location>
        <begin position="94"/>
        <end position="104"/>
    </location>
</feature>
<feature type="compositionally biased region" description="Basic residues" evidence="1">
    <location>
        <begin position="55"/>
        <end position="86"/>
    </location>
</feature>
<feature type="region of interest" description="Disordered" evidence="1">
    <location>
        <begin position="1"/>
        <end position="140"/>
    </location>
</feature>
<evidence type="ECO:0000256" key="1">
    <source>
        <dbReference type="SAM" id="MobiDB-lite"/>
    </source>
</evidence>
<organism evidence="2">
    <name type="scientific">uncultured Rubrobacteraceae bacterium</name>
    <dbReference type="NCBI Taxonomy" id="349277"/>
    <lineage>
        <taxon>Bacteria</taxon>
        <taxon>Bacillati</taxon>
        <taxon>Actinomycetota</taxon>
        <taxon>Rubrobacteria</taxon>
        <taxon>Rubrobacterales</taxon>
        <taxon>Rubrobacteraceae</taxon>
        <taxon>environmental samples</taxon>
    </lineage>
</organism>
<proteinExistence type="predicted"/>
<sequence length="140" mass="15826">ERGDDPGRAGGGGDSGAGGREHARHQVPRRGCPDRGLRPRHRRGGLRRGPLVPPRIHRTVRPLRFLLRRHRGFHTGRDRPRRRPGRARPDALARRRLPAHRRPPYRPNGRVRIGCRRLRTSPGARRGTGPGRRPNGGSRL</sequence>
<dbReference type="AlphaFoldDB" id="A0A6J4NQ20"/>
<name>A0A6J4NQ20_9ACTN</name>
<gene>
    <name evidence="2" type="ORF">AVDCRST_MAG55-267</name>
</gene>
<feature type="compositionally biased region" description="Low complexity" evidence="1">
    <location>
        <begin position="120"/>
        <end position="140"/>
    </location>
</feature>
<feature type="compositionally biased region" description="Gly residues" evidence="1">
    <location>
        <begin position="8"/>
        <end position="18"/>
    </location>
</feature>